<evidence type="ECO:0000256" key="3">
    <source>
        <dbReference type="ARBA" id="ARBA00023015"/>
    </source>
</evidence>
<dbReference type="PANTHER" id="PTHR47240:SF2">
    <property type="entry name" value="CHROMO DOMAIN-CONTAINING PROTEIN LHP1"/>
    <property type="match status" value="1"/>
</dbReference>
<evidence type="ECO:0000256" key="6">
    <source>
        <dbReference type="ARBA" id="ARBA00023242"/>
    </source>
</evidence>
<feature type="region of interest" description="Disordered" evidence="7">
    <location>
        <begin position="1"/>
        <end position="26"/>
    </location>
</feature>
<organism evidence="9 10">
    <name type="scientific">Branchiostoma belcheri</name>
    <name type="common">Amphioxus</name>
    <dbReference type="NCBI Taxonomy" id="7741"/>
    <lineage>
        <taxon>Eukaryota</taxon>
        <taxon>Metazoa</taxon>
        <taxon>Chordata</taxon>
        <taxon>Cephalochordata</taxon>
        <taxon>Leptocardii</taxon>
        <taxon>Amphioxiformes</taxon>
        <taxon>Branchiostomatidae</taxon>
        <taxon>Branchiostoma</taxon>
    </lineage>
</organism>
<protein>
    <submittedName>
        <fullName evidence="10">Uncharacterized protein LOC109484858 isoform X2</fullName>
    </submittedName>
</protein>
<dbReference type="PROSITE" id="PS50013">
    <property type="entry name" value="CHROMO_2"/>
    <property type="match status" value="1"/>
</dbReference>
<dbReference type="PROSITE" id="PS51139">
    <property type="entry name" value="GTF2I"/>
    <property type="match status" value="1"/>
</dbReference>
<feature type="domain" description="Chromo" evidence="8">
    <location>
        <begin position="401"/>
        <end position="450"/>
    </location>
</feature>
<comment type="subcellular location">
    <subcellularLocation>
        <location evidence="1">Nucleus</location>
    </subcellularLocation>
</comment>
<evidence type="ECO:0000256" key="4">
    <source>
        <dbReference type="ARBA" id="ARBA00023125"/>
    </source>
</evidence>
<evidence type="ECO:0000256" key="5">
    <source>
        <dbReference type="ARBA" id="ARBA00023163"/>
    </source>
</evidence>
<dbReference type="SMART" id="SM00298">
    <property type="entry name" value="CHROMO"/>
    <property type="match status" value="1"/>
</dbReference>
<evidence type="ECO:0000256" key="7">
    <source>
        <dbReference type="SAM" id="MobiDB-lite"/>
    </source>
</evidence>
<dbReference type="InterPro" id="IPR016197">
    <property type="entry name" value="Chromo-like_dom_sf"/>
</dbReference>
<name>A0A6P5AL16_BRABE</name>
<dbReference type="InterPro" id="IPR004212">
    <property type="entry name" value="GTF2I"/>
</dbReference>
<dbReference type="InterPro" id="IPR044251">
    <property type="entry name" value="LHP1-like"/>
</dbReference>
<dbReference type="RefSeq" id="XP_019643777.1">
    <property type="nucleotide sequence ID" value="XM_019788218.1"/>
</dbReference>
<sequence length="450" mass="50061">MATNNVETDDPGPSSVERPTTAQHRGTLEDFYNNGLTHYGSKENKQKVEAIVQLTGLKRLQVKRWIDNRNRKGKPRSAPKKAVNLFGRGKSGYGGFKSKYMKGKAGPSTLADANRAWSRLTAEEKKTYSEKAKQHVRPTVADLSEDSKQATVRKLIQEMEGVVSKLKSFGCELFCKVTRHGEVWTASTSKAEAFLNDKVPQVDTQFCLAMSGPSTCMSSKASKKDEAKGLRKEAQAMLNAISSSHPELKSKFPYKLLEEGKVVVEGLPEDFKFRKPSDMGVDDLKVLLNYRNSLVIHVQPESTMLSSSSTDASAGPSRVSPMLMETGTGVPEVVEETTIPEGTECMQQLQSIQAGIEEAPPTEVELISSQEKETERQRERKKGRGKAKGKGKRKREEEGPYFVEKLVGKRMQGGEVQYHVKWQGWPDSANTWEPTSNIHPDTIEIFYPSN</sequence>
<proteinExistence type="predicted"/>
<dbReference type="SUPFAM" id="SSF117773">
    <property type="entry name" value="GTF2I-like repeat"/>
    <property type="match status" value="1"/>
</dbReference>
<evidence type="ECO:0000313" key="9">
    <source>
        <dbReference type="Proteomes" id="UP000515135"/>
    </source>
</evidence>
<dbReference type="Pfam" id="PF00385">
    <property type="entry name" value="Chromo"/>
    <property type="match status" value="1"/>
</dbReference>
<keyword evidence="2" id="KW-0677">Repeat</keyword>
<dbReference type="GO" id="GO:0031507">
    <property type="term" value="P:heterochromatin formation"/>
    <property type="evidence" value="ECO:0007669"/>
    <property type="project" value="InterPro"/>
</dbReference>
<dbReference type="PROSITE" id="PS00598">
    <property type="entry name" value="CHROMO_1"/>
    <property type="match status" value="1"/>
</dbReference>
<feature type="region of interest" description="Disordered" evidence="7">
    <location>
        <begin position="358"/>
        <end position="400"/>
    </location>
</feature>
<evidence type="ECO:0000256" key="1">
    <source>
        <dbReference type="ARBA" id="ARBA00004123"/>
    </source>
</evidence>
<evidence type="ECO:0000256" key="2">
    <source>
        <dbReference type="ARBA" id="ARBA00022737"/>
    </source>
</evidence>
<dbReference type="SUPFAM" id="SSF54160">
    <property type="entry name" value="Chromo domain-like"/>
    <property type="match status" value="1"/>
</dbReference>
<dbReference type="InterPro" id="IPR023779">
    <property type="entry name" value="Chromodomain_CS"/>
</dbReference>
<keyword evidence="5" id="KW-0804">Transcription</keyword>
<evidence type="ECO:0000259" key="8">
    <source>
        <dbReference type="PROSITE" id="PS50013"/>
    </source>
</evidence>
<feature type="compositionally biased region" description="Basic residues" evidence="7">
    <location>
        <begin position="379"/>
        <end position="393"/>
    </location>
</feature>
<dbReference type="PANTHER" id="PTHR47240">
    <property type="entry name" value="CHROMO DOMAIN-CONTAINING PROTEIN LHP1"/>
    <property type="match status" value="1"/>
</dbReference>
<reference evidence="10" key="1">
    <citation type="submission" date="2025-08" db="UniProtKB">
        <authorList>
            <consortium name="RefSeq"/>
        </authorList>
    </citation>
    <scope>IDENTIFICATION</scope>
    <source>
        <tissue evidence="10">Gonad</tissue>
    </source>
</reference>
<keyword evidence="6" id="KW-0539">Nucleus</keyword>
<dbReference type="OrthoDB" id="433924at2759"/>
<dbReference type="InterPro" id="IPR036647">
    <property type="entry name" value="GTF2I-like_rpt_sf"/>
</dbReference>
<dbReference type="AlphaFoldDB" id="A0A6P5AL16"/>
<keyword evidence="9" id="KW-1185">Reference proteome</keyword>
<dbReference type="InterPro" id="IPR000953">
    <property type="entry name" value="Chromo/chromo_shadow_dom"/>
</dbReference>
<dbReference type="Gene3D" id="1.10.10.60">
    <property type="entry name" value="Homeodomain-like"/>
    <property type="match status" value="1"/>
</dbReference>
<keyword evidence="4" id="KW-0238">DNA-binding</keyword>
<accession>A0A6P5AL16</accession>
<gene>
    <name evidence="10" type="primary">LOC109484858</name>
</gene>
<evidence type="ECO:0000313" key="10">
    <source>
        <dbReference type="RefSeq" id="XP_019643777.1"/>
    </source>
</evidence>
<dbReference type="CDD" id="cd00024">
    <property type="entry name" value="CD_CSD"/>
    <property type="match status" value="1"/>
</dbReference>
<keyword evidence="3" id="KW-0805">Transcription regulation</keyword>
<dbReference type="GO" id="GO:0005634">
    <property type="term" value="C:nucleus"/>
    <property type="evidence" value="ECO:0007669"/>
    <property type="project" value="UniProtKB-SubCell"/>
</dbReference>
<dbReference type="Gene3D" id="2.40.50.40">
    <property type="match status" value="1"/>
</dbReference>
<dbReference type="Proteomes" id="UP000515135">
    <property type="component" value="Unplaced"/>
</dbReference>
<dbReference type="GeneID" id="109484858"/>
<dbReference type="GO" id="GO:0003677">
    <property type="term" value="F:DNA binding"/>
    <property type="evidence" value="ECO:0007669"/>
    <property type="project" value="UniProtKB-KW"/>
</dbReference>
<dbReference type="Gene3D" id="3.90.1460.10">
    <property type="entry name" value="GTF2I-like"/>
    <property type="match status" value="1"/>
</dbReference>
<dbReference type="InterPro" id="IPR023780">
    <property type="entry name" value="Chromo_domain"/>
</dbReference>